<evidence type="ECO:0000256" key="1">
    <source>
        <dbReference type="SAM" id="SignalP"/>
    </source>
</evidence>
<dbReference type="InterPro" id="IPR024705">
    <property type="entry name" value="Ssp411"/>
</dbReference>
<dbReference type="InterPro" id="IPR004879">
    <property type="entry name" value="Ssp411-like_TRX"/>
</dbReference>
<protein>
    <submittedName>
        <fullName evidence="3">Thioredoxin domain-containing protein</fullName>
    </submittedName>
</protein>
<dbReference type="EMBL" id="VMNH01000003">
    <property type="protein sequence ID" value="TVO78431.1"/>
    <property type="molecule type" value="Genomic_DNA"/>
</dbReference>
<comment type="caution">
    <text evidence="3">The sequence shown here is derived from an EMBL/GenBank/DDBJ whole genome shotgun (WGS) entry which is preliminary data.</text>
</comment>
<dbReference type="SUPFAM" id="SSF48208">
    <property type="entry name" value="Six-hairpin glycosidases"/>
    <property type="match status" value="1"/>
</dbReference>
<dbReference type="InterPro" id="IPR036249">
    <property type="entry name" value="Thioredoxin-like_sf"/>
</dbReference>
<sequence>MFKTPLLFLVLLLSPPLLASNALSNHLTNHPSPYLALHGNDPVAWQEWGPNVMARAKREGKLVFISSGYFACHWCHVMQRESYQNPEIAVLLNRHFIPVKVDRELLPALDAHLIDFVQRTRGHAGWPLNVFLTPEGYPLYGLTYSPADTFQKLLVKLEVTWSGHHQQLSDTARLASIELTSSAQSTAQEPILIDTRHLHAGLVTMALAMGNEMEGGFGNGNRFPMVPQWMALLDAQAREPDALLAGLLELTLDRMATQGMRDHLAGGFFRYTVDPGWQIPHYEKMLYNQALLARLYLQAAQVLNRPDYLQVARDTLDFTLKTLSGGDGGYIASLSAIDSQDVEGGGYLWRDDQLRTLLTDDEYVFAVKRWRLDGTPETEGGFLPVDHQSLESLAPLFKRAASELTALEQKVRDKLMADRLVRAHPRDGKQLAAWNGLLLSALVEAGGLLQEPRYLEAATALRGFLISQLWDGETLMRARGNSGPIGGAALEDYAYVATGLDDWDSLQNEKSETGKQVQLLIAQAWARFYRDPGWVNSDDTLIPGFLAESAIADGPMPSPAALLIELTLKRGSESQKNQARQALRRSYPETSHNPIAYATHARILINTP</sequence>
<accession>A0A557SLY1</accession>
<dbReference type="GO" id="GO:0005975">
    <property type="term" value="P:carbohydrate metabolic process"/>
    <property type="evidence" value="ECO:0007669"/>
    <property type="project" value="InterPro"/>
</dbReference>
<dbReference type="Proteomes" id="UP000316649">
    <property type="component" value="Unassembled WGS sequence"/>
</dbReference>
<dbReference type="OrthoDB" id="9762614at2"/>
<dbReference type="RefSeq" id="WP_144357276.1">
    <property type="nucleotide sequence ID" value="NZ_VMNH01000003.1"/>
</dbReference>
<keyword evidence="1" id="KW-0732">Signal</keyword>
<dbReference type="AlphaFoldDB" id="A0A557SLY1"/>
<evidence type="ECO:0000313" key="4">
    <source>
        <dbReference type="Proteomes" id="UP000316649"/>
    </source>
</evidence>
<dbReference type="PANTHER" id="PTHR42899:SF1">
    <property type="entry name" value="SPERMATOGENESIS-ASSOCIATED PROTEIN 20"/>
    <property type="match status" value="1"/>
</dbReference>
<organism evidence="3 4">
    <name type="scientific">Sedimenticola selenatireducens</name>
    <dbReference type="NCBI Taxonomy" id="191960"/>
    <lineage>
        <taxon>Bacteria</taxon>
        <taxon>Pseudomonadati</taxon>
        <taxon>Pseudomonadota</taxon>
        <taxon>Gammaproteobacteria</taxon>
        <taxon>Chromatiales</taxon>
        <taxon>Sedimenticolaceae</taxon>
        <taxon>Sedimenticola</taxon>
    </lineage>
</organism>
<gene>
    <name evidence="3" type="ORF">FHP88_01825</name>
</gene>
<dbReference type="PIRSF" id="PIRSF006402">
    <property type="entry name" value="UCP006402_thioredoxin"/>
    <property type="match status" value="1"/>
</dbReference>
<evidence type="ECO:0000259" key="2">
    <source>
        <dbReference type="Pfam" id="PF03190"/>
    </source>
</evidence>
<keyword evidence="4" id="KW-1185">Reference proteome</keyword>
<feature type="signal peptide" evidence="1">
    <location>
        <begin position="1"/>
        <end position="19"/>
    </location>
</feature>
<dbReference type="Gene3D" id="3.40.30.10">
    <property type="entry name" value="Glutaredoxin"/>
    <property type="match status" value="1"/>
</dbReference>
<dbReference type="Pfam" id="PF03190">
    <property type="entry name" value="Thioredox_DsbH"/>
    <property type="match status" value="1"/>
</dbReference>
<dbReference type="SUPFAM" id="SSF52833">
    <property type="entry name" value="Thioredoxin-like"/>
    <property type="match status" value="1"/>
</dbReference>
<dbReference type="PANTHER" id="PTHR42899">
    <property type="entry name" value="SPERMATOGENESIS-ASSOCIATED PROTEIN 20"/>
    <property type="match status" value="1"/>
</dbReference>
<feature type="chain" id="PRO_5021942144" evidence="1">
    <location>
        <begin position="20"/>
        <end position="608"/>
    </location>
</feature>
<name>A0A557SLY1_9GAMM</name>
<evidence type="ECO:0000313" key="3">
    <source>
        <dbReference type="EMBL" id="TVO78431.1"/>
    </source>
</evidence>
<reference evidence="3 4" key="1">
    <citation type="submission" date="2019-07" db="EMBL/GenBank/DDBJ databases">
        <title>The pathways for chlorine oxyanion respiration interact through the shared metabolite chlorate.</title>
        <authorList>
            <person name="Barnum T.P."/>
            <person name="Cheng Y."/>
            <person name="Hill K.A."/>
            <person name="Lucas L.N."/>
            <person name="Carlson H.K."/>
            <person name="Coates J.D."/>
        </authorList>
    </citation>
    <scope>NUCLEOTIDE SEQUENCE [LARGE SCALE GENOMIC DNA]</scope>
    <source>
        <strain evidence="3 4">BK-1</strain>
    </source>
</reference>
<feature type="domain" description="Spermatogenesis-associated protein 20-like TRX" evidence="2">
    <location>
        <begin position="25"/>
        <end position="173"/>
    </location>
</feature>
<dbReference type="InterPro" id="IPR008928">
    <property type="entry name" value="6-hairpin_glycosidase_sf"/>
</dbReference>
<proteinExistence type="predicted"/>